<feature type="domain" description="6-hydroxymethylpterin diphosphokinase MptE-like" evidence="1">
    <location>
        <begin position="202"/>
        <end position="362"/>
    </location>
</feature>
<sequence length="447" mass="51617">MEFFKENLDLIRKNDYILYRKLLELDIDNRNYTIIETKNGRYTLKVRDYDGIRETVTFLHSKYNPDREAANFAKMQFSEKSKINIIYGFGLGYHIEKILEILDIDDILYVVDLNLEVFKIALKLNDLRHILSDKRLKFIISDDEKWVAKKIKNLLSDENKFVIYPPSIKTIPNKYSYFKFLMEDWNMKKSVTEKWAELLKDNFEKNKKIVCENIGVLFNSYKNKPIIIVSAGPSLNKNKYLLKKIKGKAFIFSVGSALKPLLKVGVKPDMFCIIDPQPITYKQIEGFEDLDIPLVFLNTASAYTVSKYKGPKYVAVNRSSELEKSEYLIDTGGSVATAVMDMAIKFGGNPIVFIGQDLAFTNGEHHADGNMYGEEEKVKSLPNMRKIRGQNGEILDTTLGLLSFKYWIENKIKDNPHIEFINATEGGAYIEGCKHMKLQEFIDKYIV</sequence>
<dbReference type="InterPro" id="IPR002826">
    <property type="entry name" value="MptE-like"/>
</dbReference>
<evidence type="ECO:0000259" key="2">
    <source>
        <dbReference type="Pfam" id="PF20157"/>
    </source>
</evidence>
<protein>
    <submittedName>
        <fullName evidence="3">Uncharacterized conserved protein</fullName>
    </submittedName>
</protein>
<dbReference type="RefSeq" id="WP_072966893.1">
    <property type="nucleotide sequence ID" value="NZ_FRAJ01000010.1"/>
</dbReference>
<dbReference type="Pfam" id="PF20157">
    <property type="entry name" value="Maf_flag10_N"/>
    <property type="match status" value="1"/>
</dbReference>
<evidence type="ECO:0000313" key="3">
    <source>
        <dbReference type="EMBL" id="SHK14416.1"/>
    </source>
</evidence>
<dbReference type="Pfam" id="PF01973">
    <property type="entry name" value="MptE-like"/>
    <property type="match status" value="1"/>
</dbReference>
<dbReference type="AlphaFoldDB" id="A0A1M6Q2V8"/>
<keyword evidence="4" id="KW-1185">Reference proteome</keyword>
<organism evidence="3 4">
    <name type="scientific">Caminicella sporogenes DSM 14501</name>
    <dbReference type="NCBI Taxonomy" id="1121266"/>
    <lineage>
        <taxon>Bacteria</taxon>
        <taxon>Bacillati</taxon>
        <taxon>Bacillota</taxon>
        <taxon>Clostridia</taxon>
        <taxon>Peptostreptococcales</taxon>
        <taxon>Caminicellaceae</taxon>
        <taxon>Caminicella</taxon>
    </lineage>
</organism>
<proteinExistence type="predicted"/>
<evidence type="ECO:0000313" key="4">
    <source>
        <dbReference type="Proteomes" id="UP000184082"/>
    </source>
</evidence>
<gene>
    <name evidence="3" type="ORF">SAMN02745883_01366</name>
</gene>
<accession>A0A1M6Q2V8</accession>
<dbReference type="PANTHER" id="PTHR41786:SF1">
    <property type="entry name" value="6-HYDROXYMETHYLPTERIN DIPHOSPHOKINASE MPTE-LIKE DOMAIN-CONTAINING PROTEIN"/>
    <property type="match status" value="1"/>
</dbReference>
<dbReference type="Proteomes" id="UP000184082">
    <property type="component" value="Unassembled WGS sequence"/>
</dbReference>
<evidence type="ECO:0000259" key="1">
    <source>
        <dbReference type="Pfam" id="PF01973"/>
    </source>
</evidence>
<dbReference type="EMBL" id="FRAJ01000010">
    <property type="protein sequence ID" value="SHK14416.1"/>
    <property type="molecule type" value="Genomic_DNA"/>
</dbReference>
<dbReference type="InterPro" id="IPR045376">
    <property type="entry name" value="Maf_N"/>
</dbReference>
<name>A0A1M6Q2V8_9FIRM</name>
<feature type="domain" description="Glycosyltransferase Maf N-terminal" evidence="2">
    <location>
        <begin position="8"/>
        <end position="163"/>
    </location>
</feature>
<reference evidence="3 4" key="1">
    <citation type="submission" date="2016-11" db="EMBL/GenBank/DDBJ databases">
        <authorList>
            <person name="Jaros S."/>
            <person name="Januszkiewicz K."/>
            <person name="Wedrychowicz H."/>
        </authorList>
    </citation>
    <scope>NUCLEOTIDE SEQUENCE [LARGE SCALE GENOMIC DNA]</scope>
    <source>
        <strain evidence="3 4">DSM 14501</strain>
    </source>
</reference>
<dbReference type="STRING" id="1121266.SAMN02745883_01366"/>
<dbReference type="PANTHER" id="PTHR41786">
    <property type="entry name" value="MOTILITY ACCESSORY FACTOR MAF"/>
    <property type="match status" value="1"/>
</dbReference>